<organism evidence="4 5">
    <name type="scientific">Thalassomonas viridans</name>
    <dbReference type="NCBI Taxonomy" id="137584"/>
    <lineage>
        <taxon>Bacteria</taxon>
        <taxon>Pseudomonadati</taxon>
        <taxon>Pseudomonadota</taxon>
        <taxon>Gammaproteobacteria</taxon>
        <taxon>Alteromonadales</taxon>
        <taxon>Colwelliaceae</taxon>
        <taxon>Thalassomonas</taxon>
    </lineage>
</organism>
<dbReference type="Gene3D" id="3.90.230.10">
    <property type="entry name" value="Creatinase/methionine aminopeptidase superfamily"/>
    <property type="match status" value="1"/>
</dbReference>
<dbReference type="InterPro" id="IPR000587">
    <property type="entry name" value="Creatinase_N"/>
</dbReference>
<keyword evidence="4" id="KW-0378">Hydrolase</keyword>
<gene>
    <name evidence="4" type="ORF">SG34_029645</name>
    <name evidence="3" type="ORF">SG34_034010</name>
</gene>
<dbReference type="PANTHER" id="PTHR46112">
    <property type="entry name" value="AMINOPEPTIDASE"/>
    <property type="match status" value="1"/>
</dbReference>
<dbReference type="EMBL" id="CP059734">
    <property type="protein sequence ID" value="WDE08952.1"/>
    <property type="molecule type" value="Genomic_DNA"/>
</dbReference>
<dbReference type="AlphaFoldDB" id="A0AAF0CAT5"/>
<keyword evidence="5" id="KW-1185">Reference proteome</keyword>
<dbReference type="InterPro" id="IPR000994">
    <property type="entry name" value="Pept_M24"/>
</dbReference>
<dbReference type="Gene3D" id="3.40.350.10">
    <property type="entry name" value="Creatinase/prolidase N-terminal domain"/>
    <property type="match status" value="1"/>
</dbReference>
<reference evidence="4" key="2">
    <citation type="submission" date="2020-07" db="EMBL/GenBank/DDBJ databases">
        <authorList>
            <person name="van Zyl L.J."/>
            <person name="Busche T."/>
            <person name="Ruckert C."/>
            <person name="Kalinowski J."/>
            <person name="Trindade M.I."/>
        </authorList>
    </citation>
    <scope>NUCLEOTIDE SEQUENCE</scope>
    <source>
        <strain evidence="4">XOM25</strain>
    </source>
</reference>
<dbReference type="SUPFAM" id="SSF53092">
    <property type="entry name" value="Creatinase/prolidase N-terminal domain"/>
    <property type="match status" value="1"/>
</dbReference>
<feature type="domain" description="Creatinase N-terminal" evidence="2">
    <location>
        <begin position="18"/>
        <end position="133"/>
    </location>
</feature>
<dbReference type="KEGG" id="tvd:SG34_029645"/>
<dbReference type="InterPro" id="IPR029149">
    <property type="entry name" value="Creatin/AminoP/Spt16_N"/>
</dbReference>
<dbReference type="Pfam" id="PF01321">
    <property type="entry name" value="Creatinase_N"/>
    <property type="match status" value="1"/>
</dbReference>
<evidence type="ECO:0000313" key="4">
    <source>
        <dbReference type="EMBL" id="WDE08952.1"/>
    </source>
</evidence>
<feature type="domain" description="Peptidase M24" evidence="1">
    <location>
        <begin position="157"/>
        <end position="367"/>
    </location>
</feature>
<keyword evidence="4" id="KW-0031">Aminopeptidase</keyword>
<dbReference type="PANTHER" id="PTHR46112:SF2">
    <property type="entry name" value="XAA-PRO AMINOPEPTIDASE P-RELATED"/>
    <property type="match status" value="1"/>
</dbReference>
<evidence type="ECO:0000259" key="1">
    <source>
        <dbReference type="Pfam" id="PF00557"/>
    </source>
</evidence>
<dbReference type="GO" id="GO:0004177">
    <property type="term" value="F:aminopeptidase activity"/>
    <property type="evidence" value="ECO:0007669"/>
    <property type="project" value="UniProtKB-KW"/>
</dbReference>
<reference evidence="4 5" key="1">
    <citation type="journal article" date="2015" name="Genome Announc.">
        <title>Draft Genome Sequences of Marine Isolates of Thalassomonas viridans and Thalassomonas actiniarum.</title>
        <authorList>
            <person name="Olonade I."/>
            <person name="van Zyl L.J."/>
            <person name="Trindade M."/>
        </authorList>
    </citation>
    <scope>NUCLEOTIDE SEQUENCE [LARGE SCALE GENOMIC DNA]</scope>
    <source>
        <strain evidence="4 5">XOM25</strain>
    </source>
</reference>
<dbReference type="SUPFAM" id="SSF55920">
    <property type="entry name" value="Creatinase/aminopeptidase"/>
    <property type="match status" value="1"/>
</dbReference>
<dbReference type="InterPro" id="IPR050659">
    <property type="entry name" value="Peptidase_M24B"/>
</dbReference>
<dbReference type="Pfam" id="PF00557">
    <property type="entry name" value="Peptidase_M24"/>
    <property type="match status" value="1"/>
</dbReference>
<evidence type="ECO:0000259" key="2">
    <source>
        <dbReference type="Pfam" id="PF01321"/>
    </source>
</evidence>
<sequence>MNFSPIYTAPNEEEMASRKNKLLALMSKNDLDCFVITDPKNVFWLTNFANYVHERPFILVLSGNGELSFIVPKLEILHVKYRIVGDVELLSYDEFPCPDISSWQTLFTKTIAPFKKVGVEEVTPQFIANKVNEKPFASELIEQARYIKSDYEIGRIIYACNIATKAMEKLLNKAGPGVSMLSIHSKVTKLMMLQILTDNPETNALATNVAAVVQPPNVSHDPHNFTNIMDMDMTYGGPHVSIINGVMNGYGTEVERTFFLGKVPRNAIKPYQVMMEARELCLQLCKPGTDMHDVDNSVISLFAKYGYADNILHRTGHSIGVTGHEGPFLAKGFHYEIKPGMLFTIEPGIYIEGIGGFRHSDTVLITESGNTSLTPVKDSLSDMTLPARKANFSLSAFNKKRLFSFYNRYFGLDV</sequence>
<protein>
    <submittedName>
        <fullName evidence="4">Aminopeptidase P family protein</fullName>
    </submittedName>
</protein>
<dbReference type="Proteomes" id="UP000032352">
    <property type="component" value="Chromosome pTvir"/>
</dbReference>
<evidence type="ECO:0000313" key="3">
    <source>
        <dbReference type="EMBL" id="WDE08905.1"/>
    </source>
</evidence>
<dbReference type="EMBL" id="CP059734">
    <property type="protein sequence ID" value="WDE08905.1"/>
    <property type="molecule type" value="Genomic_DNA"/>
</dbReference>
<dbReference type="InterPro" id="IPR036005">
    <property type="entry name" value="Creatinase/aminopeptidase-like"/>
</dbReference>
<evidence type="ECO:0000313" key="5">
    <source>
        <dbReference type="Proteomes" id="UP000032352"/>
    </source>
</evidence>
<dbReference type="CDD" id="cd01066">
    <property type="entry name" value="APP_MetAP"/>
    <property type="match status" value="1"/>
</dbReference>
<accession>A0AAF0CAT5</accession>
<name>A0AAF0CAT5_9GAMM</name>
<keyword evidence="4" id="KW-0645">Protease</keyword>
<dbReference type="RefSeq" id="WP_053046991.1">
    <property type="nucleotide sequence ID" value="NZ_CP059734.1"/>
</dbReference>
<dbReference type="KEGG" id="tvd:SG34_034010"/>
<reference evidence="4 5" key="3">
    <citation type="journal article" date="2022" name="Mar. Drugs">
        <title>Bioassay-Guided Fractionation Leads to the Detection of Cholic Acid Generated by the Rare Thalassomonas sp.</title>
        <authorList>
            <person name="Pheiffer F."/>
            <person name="Schneider Y.K."/>
            <person name="Hansen E.H."/>
            <person name="Andersen J.H."/>
            <person name="Isaksson J."/>
            <person name="Busche T."/>
            <person name="R C."/>
            <person name="Kalinowski J."/>
            <person name="Zyl L.V."/>
            <person name="Trindade M."/>
        </authorList>
    </citation>
    <scope>NUCLEOTIDE SEQUENCE [LARGE SCALE GENOMIC DNA]</scope>
    <source>
        <strain evidence="4 5">XOM25</strain>
    </source>
</reference>
<proteinExistence type="predicted"/>